<protein>
    <submittedName>
        <fullName evidence="2">Uncharacterized protein</fullName>
    </submittedName>
</protein>
<evidence type="ECO:0000313" key="2">
    <source>
        <dbReference type="EMBL" id="CAH0380777.1"/>
    </source>
</evidence>
<organism evidence="2 3">
    <name type="scientific">Bemisia tabaci</name>
    <name type="common">Sweetpotato whitefly</name>
    <name type="synonym">Aleurodes tabaci</name>
    <dbReference type="NCBI Taxonomy" id="7038"/>
    <lineage>
        <taxon>Eukaryota</taxon>
        <taxon>Metazoa</taxon>
        <taxon>Ecdysozoa</taxon>
        <taxon>Arthropoda</taxon>
        <taxon>Hexapoda</taxon>
        <taxon>Insecta</taxon>
        <taxon>Pterygota</taxon>
        <taxon>Neoptera</taxon>
        <taxon>Paraneoptera</taxon>
        <taxon>Hemiptera</taxon>
        <taxon>Sternorrhyncha</taxon>
        <taxon>Aleyrodoidea</taxon>
        <taxon>Aleyrodidae</taxon>
        <taxon>Aleyrodinae</taxon>
        <taxon>Bemisia</taxon>
    </lineage>
</organism>
<proteinExistence type="predicted"/>
<evidence type="ECO:0000256" key="1">
    <source>
        <dbReference type="SAM" id="MobiDB-lite"/>
    </source>
</evidence>
<feature type="region of interest" description="Disordered" evidence="1">
    <location>
        <begin position="1"/>
        <end position="53"/>
    </location>
</feature>
<dbReference type="AlphaFoldDB" id="A0A9N9ZWG9"/>
<dbReference type="Proteomes" id="UP001152759">
    <property type="component" value="Chromosome 1"/>
</dbReference>
<sequence length="115" mass="12397">MAEALAEKAKKASQVTATPSTSQVNSPSSSTTPATSLRASMKRELSKRTSQSEMTVKSLLDLELSHYSAEASIGLDDDPLKFWREIKSNCLIPAAPLLKNPSDEDPEVIPGVTHE</sequence>
<feature type="compositionally biased region" description="Low complexity" evidence="1">
    <location>
        <begin position="18"/>
        <end position="36"/>
    </location>
</feature>
<accession>A0A9N9ZWG9</accession>
<name>A0A9N9ZWG9_BEMTA</name>
<feature type="compositionally biased region" description="Basic and acidic residues" evidence="1">
    <location>
        <begin position="1"/>
        <end position="10"/>
    </location>
</feature>
<evidence type="ECO:0000313" key="3">
    <source>
        <dbReference type="Proteomes" id="UP001152759"/>
    </source>
</evidence>
<reference evidence="2" key="1">
    <citation type="submission" date="2021-12" db="EMBL/GenBank/DDBJ databases">
        <authorList>
            <person name="King R."/>
        </authorList>
    </citation>
    <scope>NUCLEOTIDE SEQUENCE</scope>
</reference>
<feature type="region of interest" description="Disordered" evidence="1">
    <location>
        <begin position="95"/>
        <end position="115"/>
    </location>
</feature>
<gene>
    <name evidence="2" type="ORF">BEMITA_LOCUS493</name>
</gene>
<dbReference type="EMBL" id="OU963862">
    <property type="protein sequence ID" value="CAH0380777.1"/>
    <property type="molecule type" value="Genomic_DNA"/>
</dbReference>
<keyword evidence="3" id="KW-1185">Reference proteome</keyword>